<feature type="transmembrane region" description="Helical" evidence="10">
    <location>
        <begin position="41"/>
        <end position="61"/>
    </location>
</feature>
<feature type="transmembrane region" description="Helical" evidence="10">
    <location>
        <begin position="112"/>
        <end position="137"/>
    </location>
</feature>
<organism evidence="12 13">
    <name type="scientific">Elysia crispata</name>
    <name type="common">lettuce slug</name>
    <dbReference type="NCBI Taxonomy" id="231223"/>
    <lineage>
        <taxon>Eukaryota</taxon>
        <taxon>Metazoa</taxon>
        <taxon>Spiralia</taxon>
        <taxon>Lophotrochozoa</taxon>
        <taxon>Mollusca</taxon>
        <taxon>Gastropoda</taxon>
        <taxon>Heterobranchia</taxon>
        <taxon>Euthyneura</taxon>
        <taxon>Panpulmonata</taxon>
        <taxon>Sacoglossa</taxon>
        <taxon>Placobranchoidea</taxon>
        <taxon>Plakobranchidae</taxon>
        <taxon>Elysia</taxon>
    </lineage>
</organism>
<dbReference type="AlphaFoldDB" id="A0AAE0XVN3"/>
<keyword evidence="6 8" id="KW-0675">Receptor</keyword>
<dbReference type="Gene3D" id="1.20.1070.10">
    <property type="entry name" value="Rhodopsin 7-helix transmembrane proteins"/>
    <property type="match status" value="1"/>
</dbReference>
<evidence type="ECO:0000256" key="6">
    <source>
        <dbReference type="ARBA" id="ARBA00023170"/>
    </source>
</evidence>
<evidence type="ECO:0000256" key="8">
    <source>
        <dbReference type="RuleBase" id="RU000688"/>
    </source>
</evidence>
<evidence type="ECO:0000259" key="11">
    <source>
        <dbReference type="PROSITE" id="PS50262"/>
    </source>
</evidence>
<protein>
    <recommendedName>
        <fullName evidence="11">G-protein coupled receptors family 1 profile domain-containing protein</fullName>
    </recommendedName>
</protein>
<feature type="domain" description="G-protein coupled receptors family 1 profile" evidence="11">
    <location>
        <begin position="53"/>
        <end position="318"/>
    </location>
</feature>
<keyword evidence="5 10" id="KW-0472">Membrane</keyword>
<evidence type="ECO:0000256" key="9">
    <source>
        <dbReference type="SAM" id="MobiDB-lite"/>
    </source>
</evidence>
<comment type="similarity">
    <text evidence="8">Belongs to the G-protein coupled receptor 1 family.</text>
</comment>
<sequence>MEPGILSNSSNVSDIVLVRDWKTLCYVLSELAPFSLAVDRFVTPIWCVVGFIGNLISVRIWTLRRMRKCNSSAAYLATLAFSDLLFLILVIGNELQYPWMVGALDLQGWCQVWNVLQMTTQYISILLVLAFTVERFISVYRPFSCEKFSKTSRSSKIIAAIVCTSFLLALPQAVFWNVGSDTGECTVRAINSTAFDKFYSTWSWASELVMFGAVPVVAFALNVCVLRQVRTVGRIHVPSRGSTSTTATLVGISFYLILTKLPVTIVFSIQSSIRFGHPMSLENMATDPTWQKYLTYITVRKVIEELGISHHACNVFIYAGSSKQFRMHAKLLLWQFLGCKGFSSNTSPQPQPIRQRHHWTGPKS</sequence>
<name>A0AAE0XVN3_9GAST</name>
<evidence type="ECO:0000256" key="10">
    <source>
        <dbReference type="SAM" id="Phobius"/>
    </source>
</evidence>
<feature type="transmembrane region" description="Helical" evidence="10">
    <location>
        <begin position="157"/>
        <end position="178"/>
    </location>
</feature>
<evidence type="ECO:0000256" key="2">
    <source>
        <dbReference type="ARBA" id="ARBA00022692"/>
    </source>
</evidence>
<keyword evidence="4 8" id="KW-0297">G-protein coupled receptor</keyword>
<dbReference type="PROSITE" id="PS00237">
    <property type="entry name" value="G_PROTEIN_RECEP_F1_1"/>
    <property type="match status" value="1"/>
</dbReference>
<evidence type="ECO:0000256" key="3">
    <source>
        <dbReference type="ARBA" id="ARBA00022989"/>
    </source>
</evidence>
<dbReference type="GO" id="GO:0005886">
    <property type="term" value="C:plasma membrane"/>
    <property type="evidence" value="ECO:0007669"/>
    <property type="project" value="TreeGrafter"/>
</dbReference>
<feature type="compositionally biased region" description="Basic residues" evidence="9">
    <location>
        <begin position="354"/>
        <end position="364"/>
    </location>
</feature>
<evidence type="ECO:0000256" key="1">
    <source>
        <dbReference type="ARBA" id="ARBA00004141"/>
    </source>
</evidence>
<keyword evidence="13" id="KW-1185">Reference proteome</keyword>
<comment type="caution">
    <text evidence="12">The sequence shown here is derived from an EMBL/GenBank/DDBJ whole genome shotgun (WGS) entry which is preliminary data.</text>
</comment>
<dbReference type="GO" id="GO:0004930">
    <property type="term" value="F:G protein-coupled receptor activity"/>
    <property type="evidence" value="ECO:0007669"/>
    <property type="project" value="UniProtKB-KW"/>
</dbReference>
<feature type="transmembrane region" description="Helical" evidence="10">
    <location>
        <begin position="208"/>
        <end position="226"/>
    </location>
</feature>
<dbReference type="EMBL" id="JAWDGP010007419">
    <property type="protein sequence ID" value="KAK3719172.1"/>
    <property type="molecule type" value="Genomic_DNA"/>
</dbReference>
<dbReference type="InterPro" id="IPR017452">
    <property type="entry name" value="GPCR_Rhodpsn_7TM"/>
</dbReference>
<dbReference type="PANTHER" id="PTHR24243">
    <property type="entry name" value="G-PROTEIN COUPLED RECEPTOR"/>
    <property type="match status" value="1"/>
</dbReference>
<keyword evidence="2 8" id="KW-0812">Transmembrane</keyword>
<feature type="transmembrane region" description="Helical" evidence="10">
    <location>
        <begin position="73"/>
        <end position="92"/>
    </location>
</feature>
<gene>
    <name evidence="12" type="ORF">RRG08_009687</name>
</gene>
<evidence type="ECO:0000313" key="12">
    <source>
        <dbReference type="EMBL" id="KAK3719172.1"/>
    </source>
</evidence>
<dbReference type="SUPFAM" id="SSF81321">
    <property type="entry name" value="Family A G protein-coupled receptor-like"/>
    <property type="match status" value="1"/>
</dbReference>
<dbReference type="PROSITE" id="PS50262">
    <property type="entry name" value="G_PROTEIN_RECEP_F1_2"/>
    <property type="match status" value="1"/>
</dbReference>
<reference evidence="12" key="1">
    <citation type="journal article" date="2023" name="G3 (Bethesda)">
        <title>A reference genome for the long-term kleptoplast-retaining sea slug Elysia crispata morphotype clarki.</title>
        <authorList>
            <person name="Eastman K.E."/>
            <person name="Pendleton A.L."/>
            <person name="Shaikh M.A."/>
            <person name="Suttiyut T."/>
            <person name="Ogas R."/>
            <person name="Tomko P."/>
            <person name="Gavelis G."/>
            <person name="Widhalm J.R."/>
            <person name="Wisecaver J.H."/>
        </authorList>
    </citation>
    <scope>NUCLEOTIDE SEQUENCE</scope>
    <source>
        <strain evidence="12">ECLA1</strain>
    </source>
</reference>
<evidence type="ECO:0000256" key="4">
    <source>
        <dbReference type="ARBA" id="ARBA00023040"/>
    </source>
</evidence>
<keyword evidence="3 10" id="KW-1133">Transmembrane helix</keyword>
<dbReference type="Proteomes" id="UP001283361">
    <property type="component" value="Unassembled WGS sequence"/>
</dbReference>
<dbReference type="InterPro" id="IPR000276">
    <property type="entry name" value="GPCR_Rhodpsn"/>
</dbReference>
<accession>A0AAE0XVN3</accession>
<feature type="region of interest" description="Disordered" evidence="9">
    <location>
        <begin position="345"/>
        <end position="364"/>
    </location>
</feature>
<dbReference type="Pfam" id="PF00001">
    <property type="entry name" value="7tm_1"/>
    <property type="match status" value="1"/>
</dbReference>
<feature type="transmembrane region" description="Helical" evidence="10">
    <location>
        <begin position="247"/>
        <end position="269"/>
    </location>
</feature>
<dbReference type="PRINTS" id="PR00237">
    <property type="entry name" value="GPCRRHODOPSN"/>
</dbReference>
<evidence type="ECO:0000256" key="7">
    <source>
        <dbReference type="ARBA" id="ARBA00023224"/>
    </source>
</evidence>
<comment type="subcellular location">
    <subcellularLocation>
        <location evidence="1">Membrane</location>
        <topology evidence="1">Multi-pass membrane protein</topology>
    </subcellularLocation>
</comment>
<dbReference type="PANTHER" id="PTHR24243:SF233">
    <property type="entry name" value="THYROTROPIN-RELEASING HORMONE RECEPTOR"/>
    <property type="match status" value="1"/>
</dbReference>
<evidence type="ECO:0000313" key="13">
    <source>
        <dbReference type="Proteomes" id="UP001283361"/>
    </source>
</evidence>
<keyword evidence="7 8" id="KW-0807">Transducer</keyword>
<evidence type="ECO:0000256" key="5">
    <source>
        <dbReference type="ARBA" id="ARBA00023136"/>
    </source>
</evidence>
<proteinExistence type="inferred from homology"/>